<dbReference type="InterPro" id="IPR036259">
    <property type="entry name" value="MFS_trans_sf"/>
</dbReference>
<evidence type="ECO:0000256" key="8">
    <source>
        <dbReference type="SAM" id="Phobius"/>
    </source>
</evidence>
<comment type="similarity">
    <text evidence="2">Belongs to the major facilitator superfamily. Folate-biopterin transporter (TC 2.A.71) family.</text>
</comment>
<evidence type="ECO:0000256" key="5">
    <source>
        <dbReference type="ARBA" id="ARBA00022989"/>
    </source>
</evidence>
<reference evidence="9 10" key="1">
    <citation type="submission" date="2024-10" db="EMBL/GenBank/DDBJ databases">
        <title>Updated reference genomes for cyclostephanoid diatoms.</title>
        <authorList>
            <person name="Roberts W.R."/>
            <person name="Alverson A.J."/>
        </authorList>
    </citation>
    <scope>NUCLEOTIDE SEQUENCE [LARGE SCALE GENOMIC DNA]</scope>
    <source>
        <strain evidence="9 10">AJA010-31</strain>
    </source>
</reference>
<protein>
    <recommendedName>
        <fullName evidence="11">Transmembrane protein</fullName>
    </recommendedName>
</protein>
<feature type="transmembrane region" description="Helical" evidence="8">
    <location>
        <begin position="462"/>
        <end position="482"/>
    </location>
</feature>
<evidence type="ECO:0000256" key="4">
    <source>
        <dbReference type="ARBA" id="ARBA00022692"/>
    </source>
</evidence>
<keyword evidence="6 8" id="KW-0472">Membrane</keyword>
<feature type="transmembrane region" description="Helical" evidence="8">
    <location>
        <begin position="140"/>
        <end position="161"/>
    </location>
</feature>
<feature type="transmembrane region" description="Helical" evidence="8">
    <location>
        <begin position="612"/>
        <end position="635"/>
    </location>
</feature>
<feature type="transmembrane region" description="Helical" evidence="8">
    <location>
        <begin position="433"/>
        <end position="450"/>
    </location>
</feature>
<evidence type="ECO:0000313" key="9">
    <source>
        <dbReference type="EMBL" id="KAL3798327.1"/>
    </source>
</evidence>
<keyword evidence="10" id="KW-1185">Reference proteome</keyword>
<dbReference type="Pfam" id="PF03092">
    <property type="entry name" value="BT1"/>
    <property type="match status" value="1"/>
</dbReference>
<feature type="transmembrane region" description="Helical" evidence="8">
    <location>
        <begin position="571"/>
        <end position="592"/>
    </location>
</feature>
<feature type="transmembrane region" description="Helical" evidence="8">
    <location>
        <begin position="661"/>
        <end position="685"/>
    </location>
</feature>
<dbReference type="EMBL" id="JALLPJ020000218">
    <property type="protein sequence ID" value="KAL3798327.1"/>
    <property type="molecule type" value="Genomic_DNA"/>
</dbReference>
<organism evidence="9 10">
    <name type="scientific">Cyclotella atomus</name>
    <dbReference type="NCBI Taxonomy" id="382360"/>
    <lineage>
        <taxon>Eukaryota</taxon>
        <taxon>Sar</taxon>
        <taxon>Stramenopiles</taxon>
        <taxon>Ochrophyta</taxon>
        <taxon>Bacillariophyta</taxon>
        <taxon>Coscinodiscophyceae</taxon>
        <taxon>Thalassiosirophycidae</taxon>
        <taxon>Stephanodiscales</taxon>
        <taxon>Stephanodiscaceae</taxon>
        <taxon>Cyclotella</taxon>
    </lineage>
</organism>
<name>A0ABD3QD81_9STRA</name>
<proteinExistence type="inferred from homology"/>
<dbReference type="PANTHER" id="PTHR31585">
    <property type="entry name" value="FOLATE-BIOPTERIN TRANSPORTER 1, CHLOROPLASTIC"/>
    <property type="match status" value="1"/>
</dbReference>
<feature type="transmembrane region" description="Helical" evidence="8">
    <location>
        <begin position="206"/>
        <end position="223"/>
    </location>
</feature>
<feature type="transmembrane region" description="Helical" evidence="8">
    <location>
        <begin position="167"/>
        <end position="185"/>
    </location>
</feature>
<comment type="subcellular location">
    <subcellularLocation>
        <location evidence="1">Membrane</location>
        <topology evidence="1">Multi-pass membrane protein</topology>
    </subcellularLocation>
</comment>
<gene>
    <name evidence="9" type="ORF">ACHAWO_003845</name>
</gene>
<evidence type="ECO:0000256" key="3">
    <source>
        <dbReference type="ARBA" id="ARBA00022448"/>
    </source>
</evidence>
<dbReference type="Proteomes" id="UP001530400">
    <property type="component" value="Unassembled WGS sequence"/>
</dbReference>
<feature type="transmembrane region" description="Helical" evidence="8">
    <location>
        <begin position="488"/>
        <end position="507"/>
    </location>
</feature>
<feature type="compositionally biased region" description="Basic and acidic residues" evidence="7">
    <location>
        <begin position="11"/>
        <end position="21"/>
    </location>
</feature>
<feature type="transmembrane region" description="Helical" evidence="8">
    <location>
        <begin position="395"/>
        <end position="413"/>
    </location>
</feature>
<evidence type="ECO:0000313" key="10">
    <source>
        <dbReference type="Proteomes" id="UP001530400"/>
    </source>
</evidence>
<comment type="caution">
    <text evidence="9">The sequence shown here is derived from an EMBL/GenBank/DDBJ whole genome shotgun (WGS) entry which is preliminary data.</text>
</comment>
<evidence type="ECO:0000256" key="1">
    <source>
        <dbReference type="ARBA" id="ARBA00004141"/>
    </source>
</evidence>
<evidence type="ECO:0008006" key="11">
    <source>
        <dbReference type="Google" id="ProtNLM"/>
    </source>
</evidence>
<feature type="transmembrane region" description="Helical" evidence="8">
    <location>
        <begin position="352"/>
        <end position="370"/>
    </location>
</feature>
<keyword evidence="3" id="KW-0813">Transport</keyword>
<keyword evidence="5 8" id="KW-1133">Transmembrane helix</keyword>
<dbReference type="SUPFAM" id="SSF103473">
    <property type="entry name" value="MFS general substrate transporter"/>
    <property type="match status" value="2"/>
</dbReference>
<dbReference type="PANTHER" id="PTHR31585:SF6">
    <property type="entry name" value="FOLATE-BIOPTERIN TRANSPORTER 2-RELATED"/>
    <property type="match status" value="1"/>
</dbReference>
<feature type="transmembrane region" description="Helical" evidence="8">
    <location>
        <begin position="280"/>
        <end position="298"/>
    </location>
</feature>
<feature type="region of interest" description="Disordered" evidence="7">
    <location>
        <begin position="1"/>
        <end position="22"/>
    </location>
</feature>
<keyword evidence="4 8" id="KW-0812">Transmembrane</keyword>
<feature type="transmembrane region" description="Helical" evidence="8">
    <location>
        <begin position="528"/>
        <end position="551"/>
    </location>
</feature>
<dbReference type="InterPro" id="IPR039309">
    <property type="entry name" value="BT1"/>
</dbReference>
<evidence type="ECO:0000256" key="7">
    <source>
        <dbReference type="SAM" id="MobiDB-lite"/>
    </source>
</evidence>
<dbReference type="GO" id="GO:0016020">
    <property type="term" value="C:membrane"/>
    <property type="evidence" value="ECO:0007669"/>
    <property type="project" value="UniProtKB-SubCell"/>
</dbReference>
<evidence type="ECO:0000256" key="2">
    <source>
        <dbReference type="ARBA" id="ARBA00007015"/>
    </source>
</evidence>
<evidence type="ECO:0000256" key="6">
    <source>
        <dbReference type="ARBA" id="ARBA00023136"/>
    </source>
</evidence>
<feature type="transmembrane region" description="Helical" evidence="8">
    <location>
        <begin position="235"/>
        <end position="259"/>
    </location>
</feature>
<feature type="compositionally biased region" description="Basic residues" evidence="7">
    <location>
        <begin position="1"/>
        <end position="10"/>
    </location>
</feature>
<dbReference type="AlphaFoldDB" id="A0ABD3QD81"/>
<accession>A0ABD3QD81</accession>
<sequence>MQVMTKRKGRQRGEIDCDRGRTTTMNPNADIVGGACEEVVDILENIPSDTERRAVTDVERQRCIRLRRPASFTIFRSRQRPDEGVSEEEIASVVGEQAAGEEPEEKRRIGVLDNNDKDAIYNISTDEELNPLSNDYIGIIANYFSVGIMVGGSTSLLYPVLIVKGGASASLMTASYAIVMVFWSYKIIFGFLSDCFPIAGYKRKPYIVLGWLFCFGVLVCLALEGNDIDPRNLVIMLAIANMGYVWADVAADGFMVWVAHREPIEKRGKMQTLVYSMNKLGQIVINVLILFGFSGPLMNCPGYIPDPSVPCTNSQAVLNRVDKDLLASNPYGWCHELCSGATFDFDLEIPEFALSICFIIVTSIPLYLRLKEEKADAEPIGGFLQKFWSQLQRRAAWQVILYGMISHITFGVMNAAKMPANFVWLDLHTFQNQLMIIFEKFVFFIGLNLVRKYALNISWRKLVLVGSLFVLCFNSLYFLIIFDIWRDAWFYIFTDVSALFMYTLNFLASHACMVEVAEPGFEGISYSLITTASNAVSPLSAVVSYQLLAFFPLLNDQDSIKADTPEVRKQFASLHTIVIMLNLSSLLSLPLLPRQKKETREMVAKGETSAFWGRFVIMSVFIFLLYSSIATLVTVKYHDVYGCFKILGGGGCSAEESSMPAILLISAVLLYCYGTNFYLFYLPILRGEQRFSWRMFV</sequence>